<dbReference type="Proteomes" id="UP001500177">
    <property type="component" value="Unassembled WGS sequence"/>
</dbReference>
<accession>A0ABN2AQJ6</accession>
<name>A0ABN2AQJ6_9MICO</name>
<feature type="transmembrane region" description="Helical" evidence="1">
    <location>
        <begin position="169"/>
        <end position="195"/>
    </location>
</feature>
<feature type="transmembrane region" description="Helical" evidence="1">
    <location>
        <begin position="69"/>
        <end position="93"/>
    </location>
</feature>
<evidence type="ECO:0000313" key="2">
    <source>
        <dbReference type="EMBL" id="GAA1522768.1"/>
    </source>
</evidence>
<comment type="caution">
    <text evidence="2">The sequence shown here is derived from an EMBL/GenBank/DDBJ whole genome shotgun (WGS) entry which is preliminary data.</text>
</comment>
<feature type="transmembrane region" description="Helical" evidence="1">
    <location>
        <begin position="37"/>
        <end position="57"/>
    </location>
</feature>
<keyword evidence="1" id="KW-0812">Transmembrane</keyword>
<feature type="transmembrane region" description="Helical" evidence="1">
    <location>
        <begin position="12"/>
        <end position="31"/>
    </location>
</feature>
<reference evidence="2 3" key="1">
    <citation type="journal article" date="2019" name="Int. J. Syst. Evol. Microbiol.">
        <title>The Global Catalogue of Microorganisms (GCM) 10K type strain sequencing project: providing services to taxonomists for standard genome sequencing and annotation.</title>
        <authorList>
            <consortium name="The Broad Institute Genomics Platform"/>
            <consortium name="The Broad Institute Genome Sequencing Center for Infectious Disease"/>
            <person name="Wu L."/>
            <person name="Ma J."/>
        </authorList>
    </citation>
    <scope>NUCLEOTIDE SEQUENCE [LARGE SCALE GENOMIC DNA]</scope>
    <source>
        <strain evidence="2 3">JCM 13318</strain>
    </source>
</reference>
<keyword evidence="1" id="KW-0472">Membrane</keyword>
<feature type="transmembrane region" description="Helical" evidence="1">
    <location>
        <begin position="120"/>
        <end position="148"/>
    </location>
</feature>
<evidence type="ECO:0000256" key="1">
    <source>
        <dbReference type="SAM" id="Phobius"/>
    </source>
</evidence>
<keyword evidence="1" id="KW-1133">Transmembrane helix</keyword>
<keyword evidence="3" id="KW-1185">Reference proteome</keyword>
<organism evidence="2 3">
    <name type="scientific">Brevibacterium permense</name>
    <dbReference type="NCBI Taxonomy" id="234834"/>
    <lineage>
        <taxon>Bacteria</taxon>
        <taxon>Bacillati</taxon>
        <taxon>Actinomycetota</taxon>
        <taxon>Actinomycetes</taxon>
        <taxon>Micrococcales</taxon>
        <taxon>Brevibacteriaceae</taxon>
        <taxon>Brevibacterium</taxon>
    </lineage>
</organism>
<dbReference type="EMBL" id="BAAALX010000017">
    <property type="protein sequence ID" value="GAA1522768.1"/>
    <property type="molecule type" value="Genomic_DNA"/>
</dbReference>
<sequence>MPLPNTPHSGSEWDTLAGWAIAAAVVIGLYIKYRTPILVGLVGIASFIALPGAISIINMARKNVVTGRFSIFLSLVALFCASGIGFLLVAWLWQPPFASAEYINFLETGDSGGLNSALFVLYQIIGAISYVLVATICIGFSICVMSSVNLHVGAAGRWLWSFAFRSTSNVWSTVMPFIAIICSIMALAMSSGYAFELITSLSQ</sequence>
<evidence type="ECO:0000313" key="3">
    <source>
        <dbReference type="Proteomes" id="UP001500177"/>
    </source>
</evidence>
<protein>
    <submittedName>
        <fullName evidence="2">Uncharacterized protein</fullName>
    </submittedName>
</protein>
<gene>
    <name evidence="2" type="ORF">GCM10009690_27590</name>
</gene>
<proteinExistence type="predicted"/>